<keyword evidence="2 4" id="KW-0418">Kinase</keyword>
<dbReference type="InterPro" id="IPR029056">
    <property type="entry name" value="Ribokinase-like"/>
</dbReference>
<evidence type="ECO:0000313" key="5">
    <source>
        <dbReference type="Proteomes" id="UP000666240"/>
    </source>
</evidence>
<dbReference type="Pfam" id="PF00294">
    <property type="entry name" value="PfkB"/>
    <property type="match status" value="1"/>
</dbReference>
<dbReference type="GO" id="GO:0016301">
    <property type="term" value="F:kinase activity"/>
    <property type="evidence" value="ECO:0007669"/>
    <property type="project" value="UniProtKB-KW"/>
</dbReference>
<keyword evidence="1" id="KW-0808">Transferase</keyword>
<dbReference type="EMBL" id="JAGIYY010000001">
    <property type="protein sequence ID" value="MBP0437252.1"/>
    <property type="molecule type" value="Genomic_DNA"/>
</dbReference>
<sequence length="300" mass="31494">MTVPPLLVLGNVNVDLVLGEVDGWPAIGTEVVVERSELRAGGSAGNTALALSGLGVPHRLVSSTGRDPNGLWLREQFDPQFCEWIDEQADTTVTVGIVHKGGDRVFFTTPGHLHSASAADLLERLPQAPHGQSFALLSGAFLMPEIMSATPQILRRLEERGWQTAVDPGWPPQGWMNDAKQAFADWLRACGIALINAEEAKAFTGAMDDAAALEHLSTTIGPNQIVVVKRGAEGATALTAAGSCHAAAPEVAVIDTVGAGDTFNAAFLASLSRGEALEAALEAGVQTAARAISTFPRRYA</sequence>
<dbReference type="Proteomes" id="UP000666240">
    <property type="component" value="Unassembled WGS sequence"/>
</dbReference>
<evidence type="ECO:0000259" key="3">
    <source>
        <dbReference type="Pfam" id="PF00294"/>
    </source>
</evidence>
<dbReference type="SUPFAM" id="SSF53613">
    <property type="entry name" value="Ribokinase-like"/>
    <property type="match status" value="1"/>
</dbReference>
<dbReference type="Gene3D" id="3.40.1190.20">
    <property type="match status" value="1"/>
</dbReference>
<accession>A0A8J7QXE1</accession>
<evidence type="ECO:0000313" key="4">
    <source>
        <dbReference type="EMBL" id="MBP0437252.1"/>
    </source>
</evidence>
<evidence type="ECO:0000256" key="2">
    <source>
        <dbReference type="ARBA" id="ARBA00022777"/>
    </source>
</evidence>
<comment type="caution">
    <text evidence="4">The sequence shown here is derived from an EMBL/GenBank/DDBJ whole genome shotgun (WGS) entry which is preliminary data.</text>
</comment>
<dbReference type="PANTHER" id="PTHR10584:SF166">
    <property type="entry name" value="RIBOKINASE"/>
    <property type="match status" value="1"/>
</dbReference>
<evidence type="ECO:0000256" key="1">
    <source>
        <dbReference type="ARBA" id="ARBA00022679"/>
    </source>
</evidence>
<protein>
    <submittedName>
        <fullName evidence="4">Carbohydrate kinase family protein</fullName>
    </submittedName>
</protein>
<proteinExistence type="predicted"/>
<feature type="domain" description="Carbohydrate kinase PfkB" evidence="3">
    <location>
        <begin position="7"/>
        <end position="293"/>
    </location>
</feature>
<dbReference type="PANTHER" id="PTHR10584">
    <property type="entry name" value="SUGAR KINASE"/>
    <property type="match status" value="1"/>
</dbReference>
<name>A0A8J7QXE1_9HYPH</name>
<dbReference type="InterPro" id="IPR002173">
    <property type="entry name" value="Carboh/pur_kinase_PfkB_CS"/>
</dbReference>
<dbReference type="InterPro" id="IPR011611">
    <property type="entry name" value="PfkB_dom"/>
</dbReference>
<reference evidence="4" key="1">
    <citation type="submission" date="2021-03" db="EMBL/GenBank/DDBJ databases">
        <title>Genome sequencing and assembly of Tianweitania sediminis.</title>
        <authorList>
            <person name="Chhetri G."/>
        </authorList>
    </citation>
    <scope>NUCLEOTIDE SEQUENCE</scope>
    <source>
        <strain evidence="4">Z8</strain>
    </source>
</reference>
<dbReference type="PROSITE" id="PS00584">
    <property type="entry name" value="PFKB_KINASES_2"/>
    <property type="match status" value="1"/>
</dbReference>
<dbReference type="RefSeq" id="WP_209333276.1">
    <property type="nucleotide sequence ID" value="NZ_JAGIYY010000001.1"/>
</dbReference>
<gene>
    <name evidence="4" type="ORF">J5Y06_01140</name>
</gene>
<keyword evidence="5" id="KW-1185">Reference proteome</keyword>
<dbReference type="AlphaFoldDB" id="A0A8J7QXE1"/>
<organism evidence="4 5">
    <name type="scientific">Tianweitania sediminis</name>
    <dbReference type="NCBI Taxonomy" id="1502156"/>
    <lineage>
        <taxon>Bacteria</taxon>
        <taxon>Pseudomonadati</taxon>
        <taxon>Pseudomonadota</taxon>
        <taxon>Alphaproteobacteria</taxon>
        <taxon>Hyphomicrobiales</taxon>
        <taxon>Phyllobacteriaceae</taxon>
        <taxon>Tianweitania</taxon>
    </lineage>
</organism>